<accession>A0A0B7BTI0</accession>
<dbReference type="EMBL" id="HACG01049634">
    <property type="protein sequence ID" value="CEK96499.1"/>
    <property type="molecule type" value="Transcribed_RNA"/>
</dbReference>
<protein>
    <submittedName>
        <fullName evidence="1">Uncharacterized protein</fullName>
    </submittedName>
</protein>
<name>A0A0B7BTI0_9EUPU</name>
<proteinExistence type="predicted"/>
<gene>
    <name evidence="1" type="primary">ORF212300</name>
</gene>
<reference evidence="1" key="1">
    <citation type="submission" date="2014-12" db="EMBL/GenBank/DDBJ databases">
        <title>Insight into the proteome of Arion vulgaris.</title>
        <authorList>
            <person name="Aradska J."/>
            <person name="Bulat T."/>
            <person name="Smidak R."/>
            <person name="Sarate P."/>
            <person name="Gangsoo J."/>
            <person name="Sialana F."/>
            <person name="Bilban M."/>
            <person name="Lubec G."/>
        </authorList>
    </citation>
    <scope>NUCLEOTIDE SEQUENCE</scope>
    <source>
        <tissue evidence="1">Skin</tissue>
    </source>
</reference>
<evidence type="ECO:0000313" key="1">
    <source>
        <dbReference type="EMBL" id="CEK96499.1"/>
    </source>
</evidence>
<sequence length="49" mass="5590">MYYSTQHDFSRTIISGAVPAISCKCSLRLIDPIFEQPQLFSAHHQHDLS</sequence>
<organism evidence="1">
    <name type="scientific">Arion vulgaris</name>
    <dbReference type="NCBI Taxonomy" id="1028688"/>
    <lineage>
        <taxon>Eukaryota</taxon>
        <taxon>Metazoa</taxon>
        <taxon>Spiralia</taxon>
        <taxon>Lophotrochozoa</taxon>
        <taxon>Mollusca</taxon>
        <taxon>Gastropoda</taxon>
        <taxon>Heterobranchia</taxon>
        <taxon>Euthyneura</taxon>
        <taxon>Panpulmonata</taxon>
        <taxon>Eupulmonata</taxon>
        <taxon>Stylommatophora</taxon>
        <taxon>Helicina</taxon>
        <taxon>Arionoidea</taxon>
        <taxon>Arionidae</taxon>
        <taxon>Arion</taxon>
    </lineage>
</organism>
<dbReference type="AlphaFoldDB" id="A0A0B7BTI0"/>